<evidence type="ECO:0000259" key="9">
    <source>
        <dbReference type="PROSITE" id="PS50928"/>
    </source>
</evidence>
<feature type="transmembrane region" description="Helical" evidence="8">
    <location>
        <begin position="126"/>
        <end position="149"/>
    </location>
</feature>
<dbReference type="InterPro" id="IPR000515">
    <property type="entry name" value="MetI-like"/>
</dbReference>
<feature type="transmembrane region" description="Helical" evidence="8">
    <location>
        <begin position="96"/>
        <end position="120"/>
    </location>
</feature>
<dbReference type="EMBL" id="JACRTD010000003">
    <property type="protein sequence ID" value="MBC8585115.1"/>
    <property type="molecule type" value="Genomic_DNA"/>
</dbReference>
<keyword evidence="6 8" id="KW-1133">Transmembrane helix</keyword>
<evidence type="ECO:0000256" key="7">
    <source>
        <dbReference type="ARBA" id="ARBA00023136"/>
    </source>
</evidence>
<name>A0A926ERT5_9FIRM</name>
<dbReference type="Proteomes" id="UP000623678">
    <property type="component" value="Unassembled WGS sequence"/>
</dbReference>
<dbReference type="PANTHER" id="PTHR43848:SF2">
    <property type="entry name" value="PUTRESCINE TRANSPORT SYSTEM PERMEASE PROTEIN POTI"/>
    <property type="match status" value="1"/>
</dbReference>
<proteinExistence type="inferred from homology"/>
<sequence>MKWLSKTYVGLLTAFLYAPILVLIVFSFNQSKTRGAWTGFSTRWYEKLFTNEIILQSLGNTLIVAVISSIFATIIGTMAAIGISKMKRFSRNMMMNVTYLPIINPEIVTGVSLMLLFVYAKQKLGIGVEFGFITLVLAHITFNLPYVILNVMPKLRQLDSHIYEAAQDLGCDRMQAFFKVVIPEIMPGIVAGFLMAFTYSLDDFIISYFVSGATSQTLPVTIFSMTRRRVSPEINALSTIIFLVVLSVLLIVNIYEGRKERQMAKLKVRERR</sequence>
<feature type="transmembrane region" description="Helical" evidence="8">
    <location>
        <begin position="176"/>
        <end position="199"/>
    </location>
</feature>
<evidence type="ECO:0000256" key="8">
    <source>
        <dbReference type="RuleBase" id="RU363032"/>
    </source>
</evidence>
<dbReference type="Pfam" id="PF00528">
    <property type="entry name" value="BPD_transp_1"/>
    <property type="match status" value="1"/>
</dbReference>
<reference evidence="10" key="1">
    <citation type="submission" date="2020-08" db="EMBL/GenBank/DDBJ databases">
        <title>Genome public.</title>
        <authorList>
            <person name="Liu C."/>
            <person name="Sun Q."/>
        </authorList>
    </citation>
    <scope>NUCLEOTIDE SEQUENCE</scope>
    <source>
        <strain evidence="10">NSJ-64</strain>
    </source>
</reference>
<evidence type="ECO:0000313" key="11">
    <source>
        <dbReference type="Proteomes" id="UP000623678"/>
    </source>
</evidence>
<evidence type="ECO:0000256" key="5">
    <source>
        <dbReference type="ARBA" id="ARBA00022692"/>
    </source>
</evidence>
<gene>
    <name evidence="10" type="ORF">H8705_05915</name>
</gene>
<keyword evidence="5 8" id="KW-0812">Transmembrane</keyword>
<evidence type="ECO:0000256" key="6">
    <source>
        <dbReference type="ARBA" id="ARBA00022989"/>
    </source>
</evidence>
<evidence type="ECO:0000256" key="4">
    <source>
        <dbReference type="ARBA" id="ARBA00022475"/>
    </source>
</evidence>
<dbReference type="SUPFAM" id="SSF161098">
    <property type="entry name" value="MetI-like"/>
    <property type="match status" value="1"/>
</dbReference>
<comment type="similarity">
    <text evidence="2">Belongs to the binding-protein-dependent transport system permease family. CysTW subfamily.</text>
</comment>
<dbReference type="GO" id="GO:0005886">
    <property type="term" value="C:plasma membrane"/>
    <property type="evidence" value="ECO:0007669"/>
    <property type="project" value="UniProtKB-SubCell"/>
</dbReference>
<organism evidence="10 11">
    <name type="scientific">Youxingia wuxianensis</name>
    <dbReference type="NCBI Taxonomy" id="2763678"/>
    <lineage>
        <taxon>Bacteria</taxon>
        <taxon>Bacillati</taxon>
        <taxon>Bacillota</taxon>
        <taxon>Clostridia</taxon>
        <taxon>Eubacteriales</taxon>
        <taxon>Oscillospiraceae</taxon>
        <taxon>Youxingia</taxon>
    </lineage>
</organism>
<comment type="subcellular location">
    <subcellularLocation>
        <location evidence="1 8">Cell membrane</location>
        <topology evidence="1 8">Multi-pass membrane protein</topology>
    </subcellularLocation>
</comment>
<evidence type="ECO:0000256" key="3">
    <source>
        <dbReference type="ARBA" id="ARBA00022448"/>
    </source>
</evidence>
<feature type="transmembrane region" description="Helical" evidence="8">
    <location>
        <begin position="236"/>
        <end position="255"/>
    </location>
</feature>
<protein>
    <submittedName>
        <fullName evidence="10">ABC transporter permease</fullName>
    </submittedName>
</protein>
<dbReference type="AlphaFoldDB" id="A0A926ERT5"/>
<dbReference type="PANTHER" id="PTHR43848">
    <property type="entry name" value="PUTRESCINE TRANSPORT SYSTEM PERMEASE PROTEIN POTI"/>
    <property type="match status" value="1"/>
</dbReference>
<keyword evidence="7 8" id="KW-0472">Membrane</keyword>
<evidence type="ECO:0000256" key="2">
    <source>
        <dbReference type="ARBA" id="ARBA00007069"/>
    </source>
</evidence>
<dbReference type="CDD" id="cd06261">
    <property type="entry name" value="TM_PBP2"/>
    <property type="match status" value="1"/>
</dbReference>
<keyword evidence="11" id="KW-1185">Reference proteome</keyword>
<dbReference type="GO" id="GO:0055085">
    <property type="term" value="P:transmembrane transport"/>
    <property type="evidence" value="ECO:0007669"/>
    <property type="project" value="InterPro"/>
</dbReference>
<keyword evidence="4" id="KW-1003">Cell membrane</keyword>
<evidence type="ECO:0000256" key="1">
    <source>
        <dbReference type="ARBA" id="ARBA00004651"/>
    </source>
</evidence>
<dbReference type="InterPro" id="IPR035906">
    <property type="entry name" value="MetI-like_sf"/>
</dbReference>
<dbReference type="PROSITE" id="PS50928">
    <property type="entry name" value="ABC_TM1"/>
    <property type="match status" value="1"/>
</dbReference>
<evidence type="ECO:0000313" key="10">
    <source>
        <dbReference type="EMBL" id="MBC8585115.1"/>
    </source>
</evidence>
<feature type="transmembrane region" description="Helical" evidence="8">
    <location>
        <begin position="62"/>
        <end position="84"/>
    </location>
</feature>
<keyword evidence="3 8" id="KW-0813">Transport</keyword>
<comment type="caution">
    <text evidence="10">The sequence shown here is derived from an EMBL/GenBank/DDBJ whole genome shotgun (WGS) entry which is preliminary data.</text>
</comment>
<dbReference type="Gene3D" id="1.10.3720.10">
    <property type="entry name" value="MetI-like"/>
    <property type="match status" value="1"/>
</dbReference>
<dbReference type="RefSeq" id="WP_262394894.1">
    <property type="nucleotide sequence ID" value="NZ_JACRTD010000003.1"/>
</dbReference>
<feature type="transmembrane region" description="Helical" evidence="8">
    <location>
        <begin position="7"/>
        <end position="28"/>
    </location>
</feature>
<dbReference type="InterPro" id="IPR051789">
    <property type="entry name" value="Bact_Polyamine_Transport"/>
</dbReference>
<accession>A0A926ERT5</accession>
<feature type="domain" description="ABC transmembrane type-1" evidence="9">
    <location>
        <begin position="58"/>
        <end position="252"/>
    </location>
</feature>